<dbReference type="OrthoDB" id="424336at2759"/>
<reference evidence="1 2" key="1">
    <citation type="submission" date="2016-02" db="EMBL/GenBank/DDBJ databases">
        <title>Genome analysis of coral dinoflagellate symbionts highlights evolutionary adaptations to a symbiotic lifestyle.</title>
        <authorList>
            <person name="Aranda M."/>
            <person name="Li Y."/>
            <person name="Liew Y.J."/>
            <person name="Baumgarten S."/>
            <person name="Simakov O."/>
            <person name="Wilson M."/>
            <person name="Piel J."/>
            <person name="Ashoor H."/>
            <person name="Bougouffa S."/>
            <person name="Bajic V.B."/>
            <person name="Ryu T."/>
            <person name="Ravasi T."/>
            <person name="Bayer T."/>
            <person name="Micklem G."/>
            <person name="Kim H."/>
            <person name="Bhak J."/>
            <person name="Lajeunesse T.C."/>
            <person name="Voolstra C.R."/>
        </authorList>
    </citation>
    <scope>NUCLEOTIDE SEQUENCE [LARGE SCALE GENOMIC DNA]</scope>
    <source>
        <strain evidence="1 2">CCMP2467</strain>
    </source>
</reference>
<organism evidence="1 2">
    <name type="scientific">Symbiodinium microadriaticum</name>
    <name type="common">Dinoflagellate</name>
    <name type="synonym">Zooxanthella microadriatica</name>
    <dbReference type="NCBI Taxonomy" id="2951"/>
    <lineage>
        <taxon>Eukaryota</taxon>
        <taxon>Sar</taxon>
        <taxon>Alveolata</taxon>
        <taxon>Dinophyceae</taxon>
        <taxon>Suessiales</taxon>
        <taxon>Symbiodiniaceae</taxon>
        <taxon>Symbiodinium</taxon>
    </lineage>
</organism>
<dbReference type="SUPFAM" id="SSF54427">
    <property type="entry name" value="NTF2-like"/>
    <property type="match status" value="1"/>
</dbReference>
<dbReference type="EMBL" id="LSRX01000001">
    <property type="protein sequence ID" value="OLQ15674.1"/>
    <property type="molecule type" value="Genomic_DNA"/>
</dbReference>
<sequence length="288" mass="31902">MHGGMRRIRRAAAVAAAATAGGHVLFAVVGANLPAAPERFEETPEYAEFARRHMVDEEALFAASDFPIPPQDLIRLAKKFLVTEAPEKVFEGDGSMLADDFQFVGPVIGPLDKKAFYGQRDSVDFFRSFPDATAEFHHFRVDPFEPNRVWWTVRGAGTHTGDAMPGSDAELLFGPPTGKRFRNPPQSCSLTFNAQGQVRQFSIGYVMDRASGNTGGLGGFFGVLFAIGKRFPFEEGQPWTPSWSYRLYVQAGQLFGKLRILLAKEELEKQRLRDAMVVLPASNEDLLK</sequence>
<comment type="caution">
    <text evidence="1">The sequence shown here is derived from an EMBL/GenBank/DDBJ whole genome shotgun (WGS) entry which is preliminary data.</text>
</comment>
<gene>
    <name evidence="1" type="ORF">AK812_SmicGene62</name>
</gene>
<accession>A0A1Q9F7K9</accession>
<dbReference type="OMA" id="PEARPWK"/>
<dbReference type="Gene3D" id="3.10.450.50">
    <property type="match status" value="1"/>
</dbReference>
<evidence type="ECO:0000313" key="2">
    <source>
        <dbReference type="Proteomes" id="UP000186817"/>
    </source>
</evidence>
<keyword evidence="2" id="KW-1185">Reference proteome</keyword>
<dbReference type="InterPro" id="IPR032710">
    <property type="entry name" value="NTF2-like_dom_sf"/>
</dbReference>
<proteinExistence type="predicted"/>
<dbReference type="Proteomes" id="UP000186817">
    <property type="component" value="Unassembled WGS sequence"/>
</dbReference>
<evidence type="ECO:0000313" key="1">
    <source>
        <dbReference type="EMBL" id="OLQ15674.1"/>
    </source>
</evidence>
<name>A0A1Q9F7K9_SYMMI</name>
<dbReference type="AlphaFoldDB" id="A0A1Q9F7K9"/>
<protein>
    <submittedName>
        <fullName evidence="1">Uncharacterized protein</fullName>
    </submittedName>
</protein>